<evidence type="ECO:0000313" key="1">
    <source>
        <dbReference type="EMBL" id="TQM73563.1"/>
    </source>
</evidence>
<accession>A0A543ISL6</accession>
<protein>
    <recommendedName>
        <fullName evidence="3">Tetratricopeptide repeat protein</fullName>
    </recommendedName>
</protein>
<dbReference type="Gene3D" id="1.25.40.10">
    <property type="entry name" value="Tetratricopeptide repeat domain"/>
    <property type="match status" value="1"/>
</dbReference>
<proteinExistence type="predicted"/>
<organism evidence="1 2">
    <name type="scientific">Thermopolyspora flexuosa</name>
    <dbReference type="NCBI Taxonomy" id="103836"/>
    <lineage>
        <taxon>Bacteria</taxon>
        <taxon>Bacillati</taxon>
        <taxon>Actinomycetota</taxon>
        <taxon>Actinomycetes</taxon>
        <taxon>Streptosporangiales</taxon>
        <taxon>Streptosporangiaceae</taxon>
        <taxon>Thermopolyspora</taxon>
    </lineage>
</organism>
<keyword evidence="2" id="KW-1185">Reference proteome</keyword>
<comment type="caution">
    <text evidence="1">The sequence shown here is derived from an EMBL/GenBank/DDBJ whole genome shotgun (WGS) entry which is preliminary data.</text>
</comment>
<dbReference type="InterPro" id="IPR011990">
    <property type="entry name" value="TPR-like_helical_dom_sf"/>
</dbReference>
<dbReference type="Proteomes" id="UP000319213">
    <property type="component" value="Unassembled WGS sequence"/>
</dbReference>
<reference evidence="1 2" key="1">
    <citation type="submission" date="2019-06" db="EMBL/GenBank/DDBJ databases">
        <title>Sequencing the genomes of 1000 actinobacteria strains.</title>
        <authorList>
            <person name="Klenk H.-P."/>
        </authorList>
    </citation>
    <scope>NUCLEOTIDE SEQUENCE [LARGE SCALE GENOMIC DNA]</scope>
    <source>
        <strain evidence="1 2">DSM 43186</strain>
    </source>
</reference>
<evidence type="ECO:0000313" key="2">
    <source>
        <dbReference type="Proteomes" id="UP000319213"/>
    </source>
</evidence>
<evidence type="ECO:0008006" key="3">
    <source>
        <dbReference type="Google" id="ProtNLM"/>
    </source>
</evidence>
<dbReference type="AlphaFoldDB" id="A0A543ISL6"/>
<dbReference type="OrthoDB" id="3473100at2"/>
<gene>
    <name evidence="1" type="ORF">FHX40_0211</name>
</gene>
<sequence length="307" mass="32995">MERREFLAAAAAAPFVAPRGSDYRDREHLKALSVSLERGRNALGGTPLVSSSLAHAVSALSAIDGNKDRATFAAAAELMSQIALVLYDAGRLPQARQIAAFELEFALCAGDPDRQAHAYDNLSRLSLYSGDHARGIRYARQGLRIPDLSPERRASLYMRLGRCLARTPGGECAARAALGTALEAHGLSPLDQATIAGDVGVGMIHLREHAEAQTLLGTAINRIGQASPLFHAQYLGRRIQAALRAGDLSLASEYMDRLSRALPLVTSGRVDRRVARILDATAAMNDPELRAARDRLRDVAATRRGEA</sequence>
<dbReference type="EMBL" id="VFPQ01000001">
    <property type="protein sequence ID" value="TQM73563.1"/>
    <property type="molecule type" value="Genomic_DNA"/>
</dbReference>
<dbReference type="RefSeq" id="WP_142257859.1">
    <property type="nucleotide sequence ID" value="NZ_BMPV01000004.1"/>
</dbReference>
<dbReference type="SUPFAM" id="SSF48452">
    <property type="entry name" value="TPR-like"/>
    <property type="match status" value="1"/>
</dbReference>
<name>A0A543ISL6_9ACTN</name>